<sequence length="277" mass="30441">MSTTVSNAFVSQYVEMVHQAYQAQGSKMRQTVRLQTEVEGAKCVFQKVGKGAAGKKTRHGNVPLMNLNHSNVSCTLSDWYAAEYIDKLDELKDKSDEKQVAANAGAWALGRKIDELIITKLEGATNVVAEAATGLTKDKILQAFGTLNANDVPDDGHRFAVVGPHQWNELLNIQEFKSSDYAGEQYAWLKGTESRTWLGITWMFHTGLPLDEAGMRKCYIYHRNAAGLAEGQKVQAFVDWVPEKAAHLVDHMLSAGACLIDPDGVVQIQCDDDAAIV</sequence>
<dbReference type="Proteomes" id="UP000181901">
    <property type="component" value="Unassembled WGS sequence"/>
</dbReference>
<evidence type="ECO:0008006" key="3">
    <source>
        <dbReference type="Google" id="ProtNLM"/>
    </source>
</evidence>
<name>A0A1J5N4Q3_9BACT</name>
<dbReference type="AlphaFoldDB" id="A0A1J5N4Q3"/>
<dbReference type="RefSeq" id="WP_071545309.1">
    <property type="nucleotide sequence ID" value="NZ_LKAQ01000004.1"/>
</dbReference>
<keyword evidence="2" id="KW-1185">Reference proteome</keyword>
<protein>
    <recommendedName>
        <fullName evidence="3">Phage capsid family protein</fullName>
    </recommendedName>
</protein>
<dbReference type="InterPro" id="IPR045565">
    <property type="entry name" value="Phage_capsid_2"/>
</dbReference>
<accession>A0A1J5N4Q3</accession>
<reference evidence="1 2" key="1">
    <citation type="submission" date="2015-09" db="EMBL/GenBank/DDBJ databases">
        <title>Genome of Desulfovibrio dechloracetivorans BerOc1, a mercury methylating strain isolated from highly hydrocarbons and metals contaminated coastal sediments.</title>
        <authorList>
            <person name="Goni Urriza M."/>
            <person name="Gassie C."/>
            <person name="Bouchez O."/>
            <person name="Klopp C."/>
            <person name="Ranchou-Peyruse A."/>
            <person name="Remy G."/>
        </authorList>
    </citation>
    <scope>NUCLEOTIDE SEQUENCE [LARGE SCALE GENOMIC DNA]</scope>
    <source>
        <strain evidence="1 2">BerOc1</strain>
    </source>
</reference>
<dbReference type="OrthoDB" id="5446417at2"/>
<dbReference type="EMBL" id="LKAQ01000004">
    <property type="protein sequence ID" value="OIQ49824.1"/>
    <property type="molecule type" value="Genomic_DNA"/>
</dbReference>
<evidence type="ECO:0000313" key="1">
    <source>
        <dbReference type="EMBL" id="OIQ49824.1"/>
    </source>
</evidence>
<gene>
    <name evidence="1" type="ORF">BerOc1_01749</name>
</gene>
<dbReference type="Pfam" id="PF19821">
    <property type="entry name" value="Phage_capsid_2"/>
    <property type="match status" value="1"/>
</dbReference>
<organism evidence="1 2">
    <name type="scientific">Pseudodesulfovibrio hydrargyri</name>
    <dbReference type="NCBI Taxonomy" id="2125990"/>
    <lineage>
        <taxon>Bacteria</taxon>
        <taxon>Pseudomonadati</taxon>
        <taxon>Thermodesulfobacteriota</taxon>
        <taxon>Desulfovibrionia</taxon>
        <taxon>Desulfovibrionales</taxon>
        <taxon>Desulfovibrionaceae</taxon>
    </lineage>
</organism>
<evidence type="ECO:0000313" key="2">
    <source>
        <dbReference type="Proteomes" id="UP000181901"/>
    </source>
</evidence>
<proteinExistence type="predicted"/>
<comment type="caution">
    <text evidence="1">The sequence shown here is derived from an EMBL/GenBank/DDBJ whole genome shotgun (WGS) entry which is preliminary data.</text>
</comment>